<evidence type="ECO:0000256" key="1">
    <source>
        <dbReference type="SAM" id="Phobius"/>
    </source>
</evidence>
<dbReference type="PROSITE" id="PS51352">
    <property type="entry name" value="THIOREDOXIN_2"/>
    <property type="match status" value="1"/>
</dbReference>
<dbReference type="EMBL" id="FPHN01000031">
    <property type="protein sequence ID" value="SFV54199.1"/>
    <property type="molecule type" value="Genomic_DNA"/>
</dbReference>
<accession>A0A1W1BL24</accession>
<dbReference type="InterPro" id="IPR036249">
    <property type="entry name" value="Thioredoxin-like_sf"/>
</dbReference>
<reference evidence="3" key="1">
    <citation type="submission" date="2016-10" db="EMBL/GenBank/DDBJ databases">
        <authorList>
            <person name="de Groot N.N."/>
        </authorList>
    </citation>
    <scope>NUCLEOTIDE SEQUENCE</scope>
</reference>
<organism evidence="3">
    <name type="scientific">hydrothermal vent metagenome</name>
    <dbReference type="NCBI Taxonomy" id="652676"/>
    <lineage>
        <taxon>unclassified sequences</taxon>
        <taxon>metagenomes</taxon>
        <taxon>ecological metagenomes</taxon>
    </lineage>
</organism>
<name>A0A1W1BL24_9ZZZZ</name>
<gene>
    <name evidence="3" type="ORF">MNB_SV-14-823</name>
</gene>
<keyword evidence="1" id="KW-0812">Transmembrane</keyword>
<keyword evidence="1" id="KW-1133">Transmembrane helix</keyword>
<dbReference type="AlphaFoldDB" id="A0A1W1BL24"/>
<feature type="domain" description="Thioredoxin" evidence="2">
    <location>
        <begin position="21"/>
        <end position="167"/>
    </location>
</feature>
<dbReference type="GO" id="GO:0016209">
    <property type="term" value="F:antioxidant activity"/>
    <property type="evidence" value="ECO:0007669"/>
    <property type="project" value="InterPro"/>
</dbReference>
<dbReference type="Gene3D" id="3.40.30.10">
    <property type="entry name" value="Glutaredoxin"/>
    <property type="match status" value="1"/>
</dbReference>
<evidence type="ECO:0000313" key="3">
    <source>
        <dbReference type="EMBL" id="SFV54199.1"/>
    </source>
</evidence>
<feature type="transmembrane region" description="Helical" evidence="1">
    <location>
        <begin position="14"/>
        <end position="31"/>
    </location>
</feature>
<dbReference type="InterPro" id="IPR050553">
    <property type="entry name" value="Thioredoxin_ResA/DsbE_sf"/>
</dbReference>
<dbReference type="GO" id="GO:0016491">
    <property type="term" value="F:oxidoreductase activity"/>
    <property type="evidence" value="ECO:0007669"/>
    <property type="project" value="InterPro"/>
</dbReference>
<dbReference type="InterPro" id="IPR000866">
    <property type="entry name" value="AhpC/TSA"/>
</dbReference>
<dbReference type="PROSITE" id="PS00194">
    <property type="entry name" value="THIOREDOXIN_1"/>
    <property type="match status" value="1"/>
</dbReference>
<dbReference type="SUPFAM" id="SSF52833">
    <property type="entry name" value="Thioredoxin-like"/>
    <property type="match status" value="1"/>
</dbReference>
<keyword evidence="1" id="KW-0472">Membrane</keyword>
<dbReference type="PANTHER" id="PTHR42852">
    <property type="entry name" value="THIOL:DISULFIDE INTERCHANGE PROTEIN DSBE"/>
    <property type="match status" value="1"/>
</dbReference>
<proteinExistence type="predicted"/>
<dbReference type="PANTHER" id="PTHR42852:SF17">
    <property type="entry name" value="THIOREDOXIN-LIKE PROTEIN HI_1115"/>
    <property type="match status" value="1"/>
</dbReference>
<sequence length="167" mass="19049">MKEKWTVKSVAKEIVSTLLLLFIVSIVINYIRKPDVTEDIYSLELSDIYNSSIAMYKYKKEPLVLHFWATWCPTCKLEASNIERVSKNYNVVSIAVNSGSNEKIRFFMKEHNLSYTVINDNKGALAKKFGIEAYPTTLIYDKNGKLKFSEVGYSTTLGLQARISLSN</sequence>
<dbReference type="InterPro" id="IPR013766">
    <property type="entry name" value="Thioredoxin_domain"/>
</dbReference>
<dbReference type="InterPro" id="IPR017937">
    <property type="entry name" value="Thioredoxin_CS"/>
</dbReference>
<protein>
    <submittedName>
        <fullName evidence="3">Membrane protein, suppressor for copper-sensitivity ScsD</fullName>
    </submittedName>
</protein>
<dbReference type="Pfam" id="PF00578">
    <property type="entry name" value="AhpC-TSA"/>
    <property type="match status" value="1"/>
</dbReference>
<evidence type="ECO:0000259" key="2">
    <source>
        <dbReference type="PROSITE" id="PS51352"/>
    </source>
</evidence>